<dbReference type="Proteomes" id="UP000800235">
    <property type="component" value="Unassembled WGS sequence"/>
</dbReference>
<gene>
    <name evidence="2" type="ORF">EJ08DRAFT_718730</name>
</gene>
<reference evidence="2" key="1">
    <citation type="journal article" date="2020" name="Stud. Mycol.">
        <title>101 Dothideomycetes genomes: a test case for predicting lifestyles and emergence of pathogens.</title>
        <authorList>
            <person name="Haridas S."/>
            <person name="Albert R."/>
            <person name="Binder M."/>
            <person name="Bloem J."/>
            <person name="Labutti K."/>
            <person name="Salamov A."/>
            <person name="Andreopoulos B."/>
            <person name="Baker S."/>
            <person name="Barry K."/>
            <person name="Bills G."/>
            <person name="Bluhm B."/>
            <person name="Cannon C."/>
            <person name="Castanera R."/>
            <person name="Culley D."/>
            <person name="Daum C."/>
            <person name="Ezra D."/>
            <person name="Gonzalez J."/>
            <person name="Henrissat B."/>
            <person name="Kuo A."/>
            <person name="Liang C."/>
            <person name="Lipzen A."/>
            <person name="Lutzoni F."/>
            <person name="Magnuson J."/>
            <person name="Mondo S."/>
            <person name="Nolan M."/>
            <person name="Ohm R."/>
            <person name="Pangilinan J."/>
            <person name="Park H.-J."/>
            <person name="Ramirez L."/>
            <person name="Alfaro M."/>
            <person name="Sun H."/>
            <person name="Tritt A."/>
            <person name="Yoshinaga Y."/>
            <person name="Zwiers L.-H."/>
            <person name="Turgeon B."/>
            <person name="Goodwin S."/>
            <person name="Spatafora J."/>
            <person name="Crous P."/>
            <person name="Grigoriev I."/>
        </authorList>
    </citation>
    <scope>NUCLEOTIDE SEQUENCE</scope>
    <source>
        <strain evidence="2">CBS 130266</strain>
    </source>
</reference>
<feature type="compositionally biased region" description="Acidic residues" evidence="1">
    <location>
        <begin position="254"/>
        <end position="267"/>
    </location>
</feature>
<evidence type="ECO:0000256" key="1">
    <source>
        <dbReference type="SAM" id="MobiDB-lite"/>
    </source>
</evidence>
<dbReference type="AlphaFoldDB" id="A0A9P4NNJ1"/>
<protein>
    <submittedName>
        <fullName evidence="2">Uncharacterized protein</fullName>
    </submittedName>
</protein>
<feature type="region of interest" description="Disordered" evidence="1">
    <location>
        <begin position="37"/>
        <end position="74"/>
    </location>
</feature>
<feature type="compositionally biased region" description="Low complexity" evidence="1">
    <location>
        <begin position="38"/>
        <end position="49"/>
    </location>
</feature>
<proteinExistence type="predicted"/>
<keyword evidence="3" id="KW-1185">Reference proteome</keyword>
<evidence type="ECO:0000313" key="2">
    <source>
        <dbReference type="EMBL" id="KAF2429115.1"/>
    </source>
</evidence>
<sequence length="286" mass="31003">MDSLSKHRYHSSLPHRPRQKYDTALPVMIETSHEHLAPTTNLNPIPNTPSFSGPCKRTLSSPAKMHDPEPVKKSPVKVSAVTDVARPVLLSFSNMPILSPTRMKNVEAPAILVIAPDSEPPNNMRGPPRKPGLLFSKSRIHGPVRSIESARAIIVAHNANRIRSASPGYSASPVRSANPSRIPSPVHNIGTKGRIGPLSTPLPIPFSADLETAGSSIMIRHRVNEKDIGRKWPETNGGSLYLTAADLNSSEESSGSDDSDTDSEDDNIYARVGVDDDDKEEKPDDV</sequence>
<comment type="caution">
    <text evidence="2">The sequence shown here is derived from an EMBL/GenBank/DDBJ whole genome shotgun (WGS) entry which is preliminary data.</text>
</comment>
<feature type="compositionally biased region" description="Basic residues" evidence="1">
    <location>
        <begin position="1"/>
        <end position="18"/>
    </location>
</feature>
<feature type="compositionally biased region" description="Polar residues" evidence="1">
    <location>
        <begin position="166"/>
        <end position="181"/>
    </location>
</feature>
<feature type="region of interest" description="Disordered" evidence="1">
    <location>
        <begin position="166"/>
        <end position="194"/>
    </location>
</feature>
<dbReference type="EMBL" id="MU007050">
    <property type="protein sequence ID" value="KAF2429115.1"/>
    <property type="molecule type" value="Genomic_DNA"/>
</dbReference>
<accession>A0A9P4NNJ1</accession>
<feature type="region of interest" description="Disordered" evidence="1">
    <location>
        <begin position="244"/>
        <end position="286"/>
    </location>
</feature>
<evidence type="ECO:0000313" key="3">
    <source>
        <dbReference type="Proteomes" id="UP000800235"/>
    </source>
</evidence>
<organism evidence="2 3">
    <name type="scientific">Tothia fuscella</name>
    <dbReference type="NCBI Taxonomy" id="1048955"/>
    <lineage>
        <taxon>Eukaryota</taxon>
        <taxon>Fungi</taxon>
        <taxon>Dikarya</taxon>
        <taxon>Ascomycota</taxon>
        <taxon>Pezizomycotina</taxon>
        <taxon>Dothideomycetes</taxon>
        <taxon>Pleosporomycetidae</taxon>
        <taxon>Venturiales</taxon>
        <taxon>Cylindrosympodiaceae</taxon>
        <taxon>Tothia</taxon>
    </lineage>
</organism>
<feature type="region of interest" description="Disordered" evidence="1">
    <location>
        <begin position="1"/>
        <end position="20"/>
    </location>
</feature>
<name>A0A9P4NNJ1_9PEZI</name>